<keyword evidence="1" id="KW-1133">Transmembrane helix</keyword>
<reference evidence="3" key="1">
    <citation type="submission" date="2014-03" db="EMBL/GenBank/DDBJ databases">
        <authorList>
            <person name="Aksoy S."/>
            <person name="Warren W."/>
            <person name="Wilson R.K."/>
        </authorList>
    </citation>
    <scope>NUCLEOTIDE SEQUENCE [LARGE SCALE GENOMIC DNA]</scope>
    <source>
        <strain evidence="3">IAEA</strain>
    </source>
</reference>
<evidence type="ECO:0000313" key="3">
    <source>
        <dbReference type="Proteomes" id="UP000091820"/>
    </source>
</evidence>
<dbReference type="VEuPathDB" id="VectorBase:GBRI003130"/>
<dbReference type="AlphaFoldDB" id="A0A1A9W1N6"/>
<evidence type="ECO:0000256" key="1">
    <source>
        <dbReference type="SAM" id="Phobius"/>
    </source>
</evidence>
<sequence length="194" mass="21519">MAKIFVGKDIAFFFIVKRISAPLWPIDKSPLHDNIFRIESQSYGTVAYGERSETFGIWNFGKALNFQSKQALKRNHEFAEESNASINSNVTNSINCVTICCITIVSDSIDSIGHKVVVAVFRANRICGVGSGGNSECRRVFVALFESVVVVVVVVVVLFATVLEDFRRINCPLALRNPQISIQSRVFMLTASDH</sequence>
<evidence type="ECO:0000313" key="2">
    <source>
        <dbReference type="EnsemblMetazoa" id="GBRI003130-PA"/>
    </source>
</evidence>
<accession>A0A1A9W1N6</accession>
<keyword evidence="1" id="KW-0812">Transmembrane</keyword>
<protein>
    <submittedName>
        <fullName evidence="2">Uncharacterized protein</fullName>
    </submittedName>
</protein>
<dbReference type="Proteomes" id="UP000091820">
    <property type="component" value="Unassembled WGS sequence"/>
</dbReference>
<reference evidence="2" key="2">
    <citation type="submission" date="2020-05" db="UniProtKB">
        <authorList>
            <consortium name="EnsemblMetazoa"/>
        </authorList>
    </citation>
    <scope>IDENTIFICATION</scope>
    <source>
        <strain evidence="2">IAEA</strain>
    </source>
</reference>
<feature type="transmembrane region" description="Helical" evidence="1">
    <location>
        <begin position="140"/>
        <end position="163"/>
    </location>
</feature>
<name>A0A1A9W1N6_9MUSC</name>
<keyword evidence="1" id="KW-0472">Membrane</keyword>
<proteinExistence type="predicted"/>
<dbReference type="EnsemblMetazoa" id="GBRI003130-RA">
    <property type="protein sequence ID" value="GBRI003130-PA"/>
    <property type="gene ID" value="GBRI003130"/>
</dbReference>
<organism evidence="2 3">
    <name type="scientific">Glossina brevipalpis</name>
    <dbReference type="NCBI Taxonomy" id="37001"/>
    <lineage>
        <taxon>Eukaryota</taxon>
        <taxon>Metazoa</taxon>
        <taxon>Ecdysozoa</taxon>
        <taxon>Arthropoda</taxon>
        <taxon>Hexapoda</taxon>
        <taxon>Insecta</taxon>
        <taxon>Pterygota</taxon>
        <taxon>Neoptera</taxon>
        <taxon>Endopterygota</taxon>
        <taxon>Diptera</taxon>
        <taxon>Brachycera</taxon>
        <taxon>Muscomorpha</taxon>
        <taxon>Hippoboscoidea</taxon>
        <taxon>Glossinidae</taxon>
        <taxon>Glossina</taxon>
    </lineage>
</organism>
<keyword evidence="3" id="KW-1185">Reference proteome</keyword>